<dbReference type="Gene3D" id="2.60.40.10">
    <property type="entry name" value="Immunoglobulins"/>
    <property type="match status" value="1"/>
</dbReference>
<evidence type="ECO:0000259" key="2">
    <source>
        <dbReference type="Pfam" id="PF17789"/>
    </source>
</evidence>
<dbReference type="OrthoDB" id="5875144at2"/>
<feature type="chain" id="PRO_5018210320" description="Macroglobulin domain-containing protein" evidence="1">
    <location>
        <begin position="23"/>
        <end position="108"/>
    </location>
</feature>
<feature type="signal peptide" evidence="1">
    <location>
        <begin position="1"/>
        <end position="22"/>
    </location>
</feature>
<keyword evidence="1" id="KW-0732">Signal</keyword>
<dbReference type="Proteomes" id="UP000281112">
    <property type="component" value="Unassembled WGS sequence"/>
</dbReference>
<evidence type="ECO:0000313" key="3">
    <source>
        <dbReference type="EMBL" id="RQW64517.1"/>
    </source>
</evidence>
<reference evidence="3 4" key="1">
    <citation type="submission" date="2018-11" db="EMBL/GenBank/DDBJ databases">
        <title>Vibrio LJC006 sp. nov., isolated from seawater during the bloom of the enteromorpha.</title>
        <authorList>
            <person name="Liang J."/>
        </authorList>
    </citation>
    <scope>NUCLEOTIDE SEQUENCE [LARGE SCALE GENOMIC DNA]</scope>
    <source>
        <strain evidence="3 4">LJC006</strain>
    </source>
</reference>
<dbReference type="InterPro" id="IPR040839">
    <property type="entry name" value="MG4"/>
</dbReference>
<protein>
    <recommendedName>
        <fullName evidence="2">Macroglobulin domain-containing protein</fullName>
    </recommendedName>
</protein>
<dbReference type="RefSeq" id="WP_124935169.1">
    <property type="nucleotide sequence ID" value="NZ_RJVQ01000001.1"/>
</dbReference>
<dbReference type="EMBL" id="RJVQ01000001">
    <property type="protein sequence ID" value="RQW64517.1"/>
    <property type="molecule type" value="Genomic_DNA"/>
</dbReference>
<gene>
    <name evidence="3" type="ORF">EES38_00255</name>
</gene>
<evidence type="ECO:0000313" key="4">
    <source>
        <dbReference type="Proteomes" id="UP000281112"/>
    </source>
</evidence>
<comment type="caution">
    <text evidence="3">The sequence shown here is derived from an EMBL/GenBank/DDBJ whole genome shotgun (WGS) entry which is preliminary data.</text>
</comment>
<feature type="domain" description="Macroglobulin" evidence="2">
    <location>
        <begin position="40"/>
        <end position="91"/>
    </location>
</feature>
<dbReference type="InterPro" id="IPR013783">
    <property type="entry name" value="Ig-like_fold"/>
</dbReference>
<organism evidence="3 4">
    <name type="scientific">Vibrio viridaestus</name>
    <dbReference type="NCBI Taxonomy" id="2487322"/>
    <lineage>
        <taxon>Bacteria</taxon>
        <taxon>Pseudomonadati</taxon>
        <taxon>Pseudomonadota</taxon>
        <taxon>Gammaproteobacteria</taxon>
        <taxon>Vibrionales</taxon>
        <taxon>Vibrionaceae</taxon>
        <taxon>Vibrio</taxon>
    </lineage>
</organism>
<accession>A0A3N9TJR7</accession>
<keyword evidence="4" id="KW-1185">Reference proteome</keyword>
<evidence type="ECO:0000256" key="1">
    <source>
        <dbReference type="SAM" id="SignalP"/>
    </source>
</evidence>
<dbReference type="AlphaFoldDB" id="A0A3N9TJR7"/>
<name>A0A3N9TJR7_9VIBR</name>
<proteinExistence type="predicted"/>
<sequence>MKNAFTATALLVGTLVSASALAAPTQSYDVKVFNLDSQAMVKVSNNGQPVKGVPVEVKGSNFDKTYTTTESGNVLVNNYSDQAQSLKITVQEPNGEHFTTQRYLASHK</sequence>
<dbReference type="Pfam" id="PF17789">
    <property type="entry name" value="MG4"/>
    <property type="match status" value="1"/>
</dbReference>